<organism evidence="1 2">
    <name type="scientific">Flavobacterium jumunjinense</name>
    <dbReference type="NCBI Taxonomy" id="998845"/>
    <lineage>
        <taxon>Bacteria</taxon>
        <taxon>Pseudomonadati</taxon>
        <taxon>Bacteroidota</taxon>
        <taxon>Flavobacteriia</taxon>
        <taxon>Flavobacteriales</taxon>
        <taxon>Flavobacteriaceae</taxon>
        <taxon>Flavobacterium</taxon>
    </lineage>
</organism>
<accession>A0ABV5GST4</accession>
<name>A0ABV5GST4_9FLAO</name>
<gene>
    <name evidence="1" type="ORF">ACFFVF_18255</name>
</gene>
<comment type="caution">
    <text evidence="1">The sequence shown here is derived from an EMBL/GenBank/DDBJ whole genome shotgun (WGS) entry which is preliminary data.</text>
</comment>
<reference evidence="1 2" key="1">
    <citation type="submission" date="2024-09" db="EMBL/GenBank/DDBJ databases">
        <authorList>
            <person name="Sun Q."/>
            <person name="Mori K."/>
        </authorList>
    </citation>
    <scope>NUCLEOTIDE SEQUENCE [LARGE SCALE GENOMIC DNA]</scope>
    <source>
        <strain evidence="1 2">CECT 7955</strain>
    </source>
</reference>
<dbReference type="RefSeq" id="WP_236456399.1">
    <property type="nucleotide sequence ID" value="NZ_CBCSGE010000014.1"/>
</dbReference>
<sequence length="142" mass="16340">MNKSDFLYLLLGTSYASFKFAKRYISNDLVPEFRYDIELNISNDDPNLTQFTIYPEDNGKKYFNLEDKEVVAILCRNNKVPVWIDISVSKSDNEKTILSLLCAGRYTSDKNELYYNESGSGPFGIKSPNLPYGYKEGIKFKL</sequence>
<evidence type="ECO:0000313" key="1">
    <source>
        <dbReference type="EMBL" id="MFB9098452.1"/>
    </source>
</evidence>
<evidence type="ECO:0000313" key="2">
    <source>
        <dbReference type="Proteomes" id="UP001589607"/>
    </source>
</evidence>
<proteinExistence type="predicted"/>
<dbReference type="Proteomes" id="UP001589607">
    <property type="component" value="Unassembled WGS sequence"/>
</dbReference>
<keyword evidence="2" id="KW-1185">Reference proteome</keyword>
<protein>
    <submittedName>
        <fullName evidence="1">Uncharacterized protein</fullName>
    </submittedName>
</protein>
<dbReference type="EMBL" id="JBHMEY010000089">
    <property type="protein sequence ID" value="MFB9098452.1"/>
    <property type="molecule type" value="Genomic_DNA"/>
</dbReference>